<evidence type="ECO:0000313" key="5">
    <source>
        <dbReference type="EMBL" id="ABR49923.1"/>
    </source>
</evidence>
<dbReference type="Pfam" id="PF02518">
    <property type="entry name" value="HATPase_c"/>
    <property type="match status" value="1"/>
</dbReference>
<keyword evidence="2" id="KW-0902">Two-component regulatory system</keyword>
<dbReference type="RefSeq" id="WP_012064883.1">
    <property type="nucleotide sequence ID" value="NC_009633.1"/>
</dbReference>
<feature type="transmembrane region" description="Helical" evidence="3">
    <location>
        <begin position="105"/>
        <end position="125"/>
    </location>
</feature>
<proteinExistence type="predicted"/>
<dbReference type="OrthoDB" id="9809348at2"/>
<keyword evidence="1 5" id="KW-0418">Kinase</keyword>
<dbReference type="InterPro" id="IPR050640">
    <property type="entry name" value="Bact_2-comp_sensor_kinase"/>
</dbReference>
<dbReference type="eggNOG" id="COG2972">
    <property type="taxonomic scope" value="Bacteria"/>
</dbReference>
<feature type="transmembrane region" description="Helical" evidence="3">
    <location>
        <begin position="34"/>
        <end position="53"/>
    </location>
</feature>
<name>A6TUQ5_ALKMQ</name>
<evidence type="ECO:0000256" key="1">
    <source>
        <dbReference type="ARBA" id="ARBA00022777"/>
    </source>
</evidence>
<keyword evidence="3" id="KW-0812">Transmembrane</keyword>
<dbReference type="Pfam" id="PF16927">
    <property type="entry name" value="HisKA_7TM"/>
    <property type="match status" value="1"/>
</dbReference>
<keyword evidence="6" id="KW-1185">Reference proteome</keyword>
<dbReference type="Gene3D" id="3.30.565.10">
    <property type="entry name" value="Histidine kinase-like ATPase, C-terminal domain"/>
    <property type="match status" value="1"/>
</dbReference>
<evidence type="ECO:0000256" key="3">
    <source>
        <dbReference type="SAM" id="Phobius"/>
    </source>
</evidence>
<dbReference type="SUPFAM" id="SSF55874">
    <property type="entry name" value="ATPase domain of HSP90 chaperone/DNA topoisomerase II/histidine kinase"/>
    <property type="match status" value="1"/>
</dbReference>
<protein>
    <submittedName>
        <fullName evidence="5">Signal transduction histidine kinase, LytS</fullName>
    </submittedName>
</protein>
<dbReference type="Pfam" id="PF06580">
    <property type="entry name" value="His_kinase"/>
    <property type="match status" value="1"/>
</dbReference>
<dbReference type="PANTHER" id="PTHR34220:SF7">
    <property type="entry name" value="SENSOR HISTIDINE KINASE YPDA"/>
    <property type="match status" value="1"/>
</dbReference>
<evidence type="ECO:0000259" key="4">
    <source>
        <dbReference type="PROSITE" id="PS50109"/>
    </source>
</evidence>
<gene>
    <name evidence="5" type="ordered locus">Amet_3805</name>
</gene>
<dbReference type="GO" id="GO:0016020">
    <property type="term" value="C:membrane"/>
    <property type="evidence" value="ECO:0007669"/>
    <property type="project" value="InterPro"/>
</dbReference>
<dbReference type="InterPro" id="IPR010559">
    <property type="entry name" value="Sig_transdc_His_kin_internal"/>
</dbReference>
<dbReference type="InterPro" id="IPR031621">
    <property type="entry name" value="HisKA_7TM"/>
</dbReference>
<dbReference type="AlphaFoldDB" id="A6TUQ5"/>
<keyword evidence="3" id="KW-1133">Transmembrane helix</keyword>
<dbReference type="KEGG" id="amt:Amet_3805"/>
<dbReference type="PANTHER" id="PTHR34220">
    <property type="entry name" value="SENSOR HISTIDINE KINASE YPDA"/>
    <property type="match status" value="1"/>
</dbReference>
<dbReference type="InterPro" id="IPR036890">
    <property type="entry name" value="HATPase_C_sf"/>
</dbReference>
<feature type="transmembrane region" description="Helical" evidence="3">
    <location>
        <begin position="6"/>
        <end position="27"/>
    </location>
</feature>
<sequence>MNGIRLIFTLILSATMLCALLLITYAYKRRKMPAAKYFIMLLISAIVYSAAYIGEINADDFSTAMFWFNLQHIPIPIQHYLWMLMSLEYSGVSKKHFQLAKYTGLYHPILYILIFFTNHLHHLYISAYSFESNGYFSIIFSTKGPMFFLMVASGTFLGIISIFFYLRGLLRTSGFHRQGYLIMIIASLFPWVTVYLNAMNKSFLGIDYFPVVSVLSGILYIFGIFYFRVFNTIPMATEIVFKQSKEGIILIDLTDHIIEANDALLKIYPDLKEVPHKYTFTSFLEAHPELMEISEDNPIPQFTLLQKGDERSYSAIITKIVVEDSLEIGKILTINDITLFVENQKTLEYIASSAMDKAETNEISFLQAQINPHFLNNTLSVIGAMIKRDPEGARELIGNLGEYLRNSCYFDHTSPMVLLEEELEAVNTYVAIEKTRFGNRLNFHIVCSHLPKFHIPRLILQPLVENAIRHSILRKADGGNVWLTITRRANKIFFEVKDDGVGIAEEKLLRLTAKEDQGIGITNIHKRLIKYYKKGLKIESRKGEGTSVKFSIPFHTENPPTDLSESCQRALL</sequence>
<dbReference type="InterPro" id="IPR003594">
    <property type="entry name" value="HATPase_dom"/>
</dbReference>
<dbReference type="InterPro" id="IPR005467">
    <property type="entry name" value="His_kinase_dom"/>
</dbReference>
<dbReference type="Proteomes" id="UP000001572">
    <property type="component" value="Chromosome"/>
</dbReference>
<dbReference type="PROSITE" id="PS50109">
    <property type="entry name" value="HIS_KIN"/>
    <property type="match status" value="1"/>
</dbReference>
<feature type="transmembrane region" description="Helical" evidence="3">
    <location>
        <begin position="178"/>
        <end position="196"/>
    </location>
</feature>
<dbReference type="GO" id="GO:0000155">
    <property type="term" value="F:phosphorelay sensor kinase activity"/>
    <property type="evidence" value="ECO:0007669"/>
    <property type="project" value="InterPro"/>
</dbReference>
<dbReference type="STRING" id="293826.Amet_3805"/>
<dbReference type="HOGENOM" id="CLU_476232_0_0_9"/>
<dbReference type="EMBL" id="CP000724">
    <property type="protein sequence ID" value="ABR49923.1"/>
    <property type="molecule type" value="Genomic_DNA"/>
</dbReference>
<evidence type="ECO:0000313" key="6">
    <source>
        <dbReference type="Proteomes" id="UP000001572"/>
    </source>
</evidence>
<feature type="transmembrane region" description="Helical" evidence="3">
    <location>
        <begin position="145"/>
        <end position="166"/>
    </location>
</feature>
<feature type="domain" description="Histidine kinase" evidence="4">
    <location>
        <begin position="459"/>
        <end position="556"/>
    </location>
</feature>
<feature type="transmembrane region" description="Helical" evidence="3">
    <location>
        <begin position="208"/>
        <end position="227"/>
    </location>
</feature>
<keyword evidence="3" id="KW-0472">Membrane</keyword>
<organism evidence="5 6">
    <name type="scientific">Alkaliphilus metalliredigens (strain QYMF)</name>
    <dbReference type="NCBI Taxonomy" id="293826"/>
    <lineage>
        <taxon>Bacteria</taxon>
        <taxon>Bacillati</taxon>
        <taxon>Bacillota</taxon>
        <taxon>Clostridia</taxon>
        <taxon>Peptostreptococcales</taxon>
        <taxon>Natronincolaceae</taxon>
        <taxon>Alkaliphilus</taxon>
    </lineage>
</organism>
<evidence type="ECO:0000256" key="2">
    <source>
        <dbReference type="ARBA" id="ARBA00023012"/>
    </source>
</evidence>
<accession>A6TUQ5</accession>
<keyword evidence="1 5" id="KW-0808">Transferase</keyword>
<reference evidence="6" key="1">
    <citation type="journal article" date="2016" name="Genome Announc.">
        <title>Complete genome sequence of Alkaliphilus metalliredigens strain QYMF, an alkaliphilic and metal-reducing bacterium isolated from borax-contaminated leachate ponds.</title>
        <authorList>
            <person name="Hwang C."/>
            <person name="Copeland A."/>
            <person name="Lucas S."/>
            <person name="Lapidus A."/>
            <person name="Barry K."/>
            <person name="Detter J.C."/>
            <person name="Glavina Del Rio T."/>
            <person name="Hammon N."/>
            <person name="Israni S."/>
            <person name="Dalin E."/>
            <person name="Tice H."/>
            <person name="Pitluck S."/>
            <person name="Chertkov O."/>
            <person name="Brettin T."/>
            <person name="Bruce D."/>
            <person name="Han C."/>
            <person name="Schmutz J."/>
            <person name="Larimer F."/>
            <person name="Land M.L."/>
            <person name="Hauser L."/>
            <person name="Kyrpides N."/>
            <person name="Mikhailova N."/>
            <person name="Ye Q."/>
            <person name="Zhou J."/>
            <person name="Richardson P."/>
            <person name="Fields M.W."/>
        </authorList>
    </citation>
    <scope>NUCLEOTIDE SEQUENCE [LARGE SCALE GENOMIC DNA]</scope>
    <source>
        <strain evidence="6">QYMF</strain>
    </source>
</reference>